<feature type="non-terminal residue" evidence="12">
    <location>
        <position position="1"/>
    </location>
</feature>
<dbReference type="AlphaFoldDB" id="A0A392M616"/>
<keyword evidence="7" id="KW-0653">Protein transport</keyword>
<keyword evidence="8" id="KW-1133">Transmembrane helix</keyword>
<sequence length="178" mass="19395">VSSKLEEGLAVNPNKHYVLWCLGNALTLHAILDPDQVKAKVHFDKAVECFKQIANEELLNELHRKLLEMAAKAPEIHAEIHKHGLGQESAGTAVTSSGTKVKSGRLVRGPVGQRKGGGSVMGLIFSSEPDHCEPFQTENIESSHEGQSRPNAHKEGLKQVTYLGLVRALHSLEDGRKV</sequence>
<keyword evidence="9" id="KW-0496">Mitochondrion</keyword>
<dbReference type="GO" id="GO:0015031">
    <property type="term" value="P:protein transport"/>
    <property type="evidence" value="ECO:0007669"/>
    <property type="project" value="UniProtKB-KW"/>
</dbReference>
<evidence type="ECO:0000256" key="7">
    <source>
        <dbReference type="ARBA" id="ARBA00022927"/>
    </source>
</evidence>
<feature type="compositionally biased region" description="Polar residues" evidence="11">
    <location>
        <begin position="89"/>
        <end position="100"/>
    </location>
</feature>
<evidence type="ECO:0000256" key="8">
    <source>
        <dbReference type="ARBA" id="ARBA00022989"/>
    </source>
</evidence>
<evidence type="ECO:0000256" key="5">
    <source>
        <dbReference type="ARBA" id="ARBA00022692"/>
    </source>
</evidence>
<dbReference type="Proteomes" id="UP000265520">
    <property type="component" value="Unassembled WGS sequence"/>
</dbReference>
<dbReference type="Gene3D" id="1.25.40.10">
    <property type="entry name" value="Tetratricopeptide repeat domain"/>
    <property type="match status" value="1"/>
</dbReference>
<dbReference type="Pfam" id="PF06552">
    <property type="entry name" value="TOM20_plant"/>
    <property type="match status" value="1"/>
</dbReference>
<evidence type="ECO:0000256" key="9">
    <source>
        <dbReference type="ARBA" id="ARBA00023128"/>
    </source>
</evidence>
<organism evidence="12 13">
    <name type="scientific">Trifolium medium</name>
    <dbReference type="NCBI Taxonomy" id="97028"/>
    <lineage>
        <taxon>Eukaryota</taxon>
        <taxon>Viridiplantae</taxon>
        <taxon>Streptophyta</taxon>
        <taxon>Embryophyta</taxon>
        <taxon>Tracheophyta</taxon>
        <taxon>Spermatophyta</taxon>
        <taxon>Magnoliopsida</taxon>
        <taxon>eudicotyledons</taxon>
        <taxon>Gunneridae</taxon>
        <taxon>Pentapetalae</taxon>
        <taxon>rosids</taxon>
        <taxon>fabids</taxon>
        <taxon>Fabales</taxon>
        <taxon>Fabaceae</taxon>
        <taxon>Papilionoideae</taxon>
        <taxon>50 kb inversion clade</taxon>
        <taxon>NPAAA clade</taxon>
        <taxon>Hologalegina</taxon>
        <taxon>IRL clade</taxon>
        <taxon>Trifolieae</taxon>
        <taxon>Trifolium</taxon>
    </lineage>
</organism>
<dbReference type="GO" id="GO:0005742">
    <property type="term" value="C:mitochondrial outer membrane translocase complex"/>
    <property type="evidence" value="ECO:0007669"/>
    <property type="project" value="InterPro"/>
</dbReference>
<name>A0A392M616_9FABA</name>
<keyword evidence="5" id="KW-0812">Transmembrane</keyword>
<evidence type="ECO:0000256" key="2">
    <source>
        <dbReference type="ARBA" id="ARBA00004572"/>
    </source>
</evidence>
<keyword evidence="4" id="KW-0813">Transport</keyword>
<proteinExistence type="inferred from homology"/>
<comment type="subcellular location">
    <subcellularLocation>
        <location evidence="2">Mitochondrion outer membrane</location>
        <topology evidence="2">Single-pass membrane protein</topology>
    </subcellularLocation>
</comment>
<evidence type="ECO:0000256" key="10">
    <source>
        <dbReference type="ARBA" id="ARBA00023136"/>
    </source>
</evidence>
<keyword evidence="12" id="KW-0675">Receptor</keyword>
<feature type="compositionally biased region" description="Basic and acidic residues" evidence="11">
    <location>
        <begin position="141"/>
        <end position="156"/>
    </location>
</feature>
<dbReference type="EMBL" id="LXQA010004273">
    <property type="protein sequence ID" value="MCH82850.1"/>
    <property type="molecule type" value="Genomic_DNA"/>
</dbReference>
<keyword evidence="13" id="KW-1185">Reference proteome</keyword>
<dbReference type="PANTHER" id="PTHR32409:SF3">
    <property type="entry name" value="MITOCHONDRIAL IMPORT RECEPTOR SUBUNIT TOM20-1-RELATED"/>
    <property type="match status" value="1"/>
</dbReference>
<comment type="similarity">
    <text evidence="3">Belongs to the Tom20 family.</text>
</comment>
<comment type="function">
    <text evidence="1">Central component of the receptor complex responsible for the recognition and translocation of cytosolically synthesized mitochondrial preproteins. Together with TOM22 functions as the transit peptide receptor at the surface of the mitochondrion outer membrane and facilitates the movement of preproteins into the translocation pore.</text>
</comment>
<protein>
    <submittedName>
        <fullName evidence="12">Mitochondrial-like import receptor subunit TOM20-like</fullName>
    </submittedName>
</protein>
<feature type="region of interest" description="Disordered" evidence="11">
    <location>
        <begin position="88"/>
        <end position="112"/>
    </location>
</feature>
<dbReference type="GO" id="GO:0045040">
    <property type="term" value="P:protein insertion into mitochondrial outer membrane"/>
    <property type="evidence" value="ECO:0007669"/>
    <property type="project" value="InterPro"/>
</dbReference>
<keyword evidence="10" id="KW-0472">Membrane</keyword>
<accession>A0A392M616</accession>
<comment type="caution">
    <text evidence="12">The sequence shown here is derived from an EMBL/GenBank/DDBJ whole genome shotgun (WGS) entry which is preliminary data.</text>
</comment>
<keyword evidence="6" id="KW-1000">Mitochondrion outer membrane</keyword>
<evidence type="ECO:0000256" key="1">
    <source>
        <dbReference type="ARBA" id="ARBA00003450"/>
    </source>
</evidence>
<evidence type="ECO:0000313" key="12">
    <source>
        <dbReference type="EMBL" id="MCH82850.1"/>
    </source>
</evidence>
<evidence type="ECO:0000256" key="4">
    <source>
        <dbReference type="ARBA" id="ARBA00022448"/>
    </source>
</evidence>
<dbReference type="InterPro" id="IPR011990">
    <property type="entry name" value="TPR-like_helical_dom_sf"/>
</dbReference>
<evidence type="ECO:0000256" key="11">
    <source>
        <dbReference type="SAM" id="MobiDB-lite"/>
    </source>
</evidence>
<dbReference type="InterPro" id="IPR010547">
    <property type="entry name" value="TOM20_imprt_rcpt"/>
</dbReference>
<reference evidence="12 13" key="1">
    <citation type="journal article" date="2018" name="Front. Plant Sci.">
        <title>Red Clover (Trifolium pratense) and Zigzag Clover (T. medium) - A Picture of Genomic Similarities and Differences.</title>
        <authorList>
            <person name="Dluhosova J."/>
            <person name="Istvanek J."/>
            <person name="Nedelnik J."/>
            <person name="Repkova J."/>
        </authorList>
    </citation>
    <scope>NUCLEOTIDE SEQUENCE [LARGE SCALE GENOMIC DNA]</scope>
    <source>
        <strain evidence="13">cv. 10/8</strain>
        <tissue evidence="12">Leaf</tissue>
    </source>
</reference>
<evidence type="ECO:0000313" key="13">
    <source>
        <dbReference type="Proteomes" id="UP000265520"/>
    </source>
</evidence>
<feature type="region of interest" description="Disordered" evidence="11">
    <location>
        <begin position="133"/>
        <end position="156"/>
    </location>
</feature>
<evidence type="ECO:0000256" key="3">
    <source>
        <dbReference type="ARBA" id="ARBA00005792"/>
    </source>
</evidence>
<evidence type="ECO:0000256" key="6">
    <source>
        <dbReference type="ARBA" id="ARBA00022787"/>
    </source>
</evidence>
<dbReference type="PANTHER" id="PTHR32409">
    <property type="entry name" value="MITOCHONDRIAL IMPORT RECEPTOR SUBUNIT TOM20-1-RELATED"/>
    <property type="match status" value="1"/>
</dbReference>
<gene>
    <name evidence="12" type="ORF">A2U01_0003662</name>
</gene>